<reference evidence="3" key="1">
    <citation type="journal article" date="2020" name="Int. J. Syst. Evol. Microbiol.">
        <title>Alteromonas alba sp. nov., a marine bacterium isolated from the seawater of the West Pacific Ocean.</title>
        <authorList>
            <person name="Sun C."/>
            <person name="Wu Y.-H."/>
            <person name="Xamxidin M."/>
            <person name="Cheng H."/>
            <person name="Xu X.-W."/>
        </authorList>
    </citation>
    <scope>NUCLEOTIDE SEQUENCE [LARGE SCALE GENOMIC DNA]</scope>
    <source>
        <strain evidence="3">190</strain>
    </source>
</reference>
<accession>A0A2S9V7K6</accession>
<organism evidence="2 3">
    <name type="scientific">Alteromonas alba</name>
    <dbReference type="NCBI Taxonomy" id="2079529"/>
    <lineage>
        <taxon>Bacteria</taxon>
        <taxon>Pseudomonadati</taxon>
        <taxon>Pseudomonadota</taxon>
        <taxon>Gammaproteobacteria</taxon>
        <taxon>Alteromonadales</taxon>
        <taxon>Alteromonadaceae</taxon>
        <taxon>Alteromonas/Salinimonas group</taxon>
        <taxon>Alteromonas</taxon>
    </lineage>
</organism>
<protein>
    <submittedName>
        <fullName evidence="2">Uncharacterized protein</fullName>
    </submittedName>
</protein>
<name>A0A2S9V7K6_9ALTE</name>
<dbReference type="EMBL" id="PVNP01000187">
    <property type="protein sequence ID" value="PRO72439.1"/>
    <property type="molecule type" value="Genomic_DNA"/>
</dbReference>
<dbReference type="RefSeq" id="WP_105935533.1">
    <property type="nucleotide sequence ID" value="NZ_PVNP01000187.1"/>
</dbReference>
<evidence type="ECO:0000313" key="3">
    <source>
        <dbReference type="Proteomes" id="UP000238949"/>
    </source>
</evidence>
<comment type="caution">
    <text evidence="2">The sequence shown here is derived from an EMBL/GenBank/DDBJ whole genome shotgun (WGS) entry which is preliminary data.</text>
</comment>
<keyword evidence="3" id="KW-1185">Reference proteome</keyword>
<evidence type="ECO:0000313" key="2">
    <source>
        <dbReference type="EMBL" id="PRO72439.1"/>
    </source>
</evidence>
<gene>
    <name evidence="2" type="ORF">C6Y40_16610</name>
</gene>
<dbReference type="AlphaFoldDB" id="A0A2S9V7K6"/>
<proteinExistence type="predicted"/>
<feature type="region of interest" description="Disordered" evidence="1">
    <location>
        <begin position="42"/>
        <end position="62"/>
    </location>
</feature>
<evidence type="ECO:0000256" key="1">
    <source>
        <dbReference type="SAM" id="MobiDB-lite"/>
    </source>
</evidence>
<dbReference type="Proteomes" id="UP000238949">
    <property type="component" value="Unassembled WGS sequence"/>
</dbReference>
<sequence length="62" mass="6586">MQILNETDLDAVQGGLRSLGWTLLGVVGQMIVEEVIDSGALESGVESTGGQMNDDARSNMYN</sequence>